<keyword evidence="2" id="KW-1003">Cell membrane</keyword>
<accession>A0A1F5MIQ6</accession>
<feature type="transmembrane region" description="Helical" evidence="8">
    <location>
        <begin position="207"/>
        <end position="227"/>
    </location>
</feature>
<dbReference type="Proteomes" id="UP000178017">
    <property type="component" value="Unassembled WGS sequence"/>
</dbReference>
<feature type="transmembrane region" description="Helical" evidence="8">
    <location>
        <begin position="304"/>
        <end position="328"/>
    </location>
</feature>
<dbReference type="InterPro" id="IPR038731">
    <property type="entry name" value="RgtA/B/C-like"/>
</dbReference>
<feature type="domain" description="Glycosyltransferase RgtA/B/C/D-like" evidence="9">
    <location>
        <begin position="92"/>
        <end position="223"/>
    </location>
</feature>
<feature type="transmembrane region" description="Helical" evidence="8">
    <location>
        <begin position="275"/>
        <end position="297"/>
    </location>
</feature>
<comment type="subcellular location">
    <subcellularLocation>
        <location evidence="1">Cell membrane</location>
        <topology evidence="1">Multi-pass membrane protein</topology>
    </subcellularLocation>
</comment>
<feature type="transmembrane region" description="Helical" evidence="8">
    <location>
        <begin position="334"/>
        <end position="350"/>
    </location>
</feature>
<evidence type="ECO:0000313" key="10">
    <source>
        <dbReference type="EMBL" id="OGE65267.1"/>
    </source>
</evidence>
<dbReference type="GO" id="GO:0016763">
    <property type="term" value="F:pentosyltransferase activity"/>
    <property type="evidence" value="ECO:0007669"/>
    <property type="project" value="TreeGrafter"/>
</dbReference>
<dbReference type="Pfam" id="PF13231">
    <property type="entry name" value="PMT_2"/>
    <property type="match status" value="1"/>
</dbReference>
<evidence type="ECO:0000256" key="7">
    <source>
        <dbReference type="ARBA" id="ARBA00023136"/>
    </source>
</evidence>
<feature type="transmembrane region" description="Helical" evidence="8">
    <location>
        <begin position="362"/>
        <end position="384"/>
    </location>
</feature>
<dbReference type="AlphaFoldDB" id="A0A1F5MIQ6"/>
<keyword evidence="7 8" id="KW-0472">Membrane</keyword>
<evidence type="ECO:0000256" key="2">
    <source>
        <dbReference type="ARBA" id="ARBA00022475"/>
    </source>
</evidence>
<reference evidence="10 11" key="1">
    <citation type="journal article" date="2016" name="Nat. Commun.">
        <title>Thousands of microbial genomes shed light on interconnected biogeochemical processes in an aquifer system.</title>
        <authorList>
            <person name="Anantharaman K."/>
            <person name="Brown C.T."/>
            <person name="Hug L.A."/>
            <person name="Sharon I."/>
            <person name="Castelle C.J."/>
            <person name="Probst A.J."/>
            <person name="Thomas B.C."/>
            <person name="Singh A."/>
            <person name="Wilkins M.J."/>
            <person name="Karaoz U."/>
            <person name="Brodie E.L."/>
            <person name="Williams K.H."/>
            <person name="Hubbard S.S."/>
            <person name="Banfield J.F."/>
        </authorList>
    </citation>
    <scope>NUCLEOTIDE SEQUENCE [LARGE SCALE GENOMIC DNA]</scope>
</reference>
<dbReference type="EMBL" id="MFDO01000021">
    <property type="protein sequence ID" value="OGE65267.1"/>
    <property type="molecule type" value="Genomic_DNA"/>
</dbReference>
<evidence type="ECO:0000313" key="11">
    <source>
        <dbReference type="Proteomes" id="UP000178017"/>
    </source>
</evidence>
<dbReference type="GO" id="GO:0009103">
    <property type="term" value="P:lipopolysaccharide biosynthetic process"/>
    <property type="evidence" value="ECO:0007669"/>
    <property type="project" value="UniProtKB-ARBA"/>
</dbReference>
<protein>
    <recommendedName>
        <fullName evidence="9">Glycosyltransferase RgtA/B/C/D-like domain-containing protein</fullName>
    </recommendedName>
</protein>
<sequence length="542" mass="62617">MSSFYRSNLILTIIIVLAFIFRVYGLNWDQGYHLHPDERMITMVTNKISWPNNLNPEFFAYGSLPIYLLAIAGNLAGLIDPLYSRYDQINLVGRFLSALFDTGTVLVLYLLTKLIFNKIAALLASLFYAISVLPIQLSHFYAVDTPLTFFITVCLYLLVKYRWSNHLRYLYFGGVSLGLALATKTSALILFVPLLISIPLHLNRHKIYKSVVSLVATLLLIFITFAISEPFALIDFATFFRQTMEQQVMTKDAFVFPYTLQYVGKVSYLYELKNILWGLGPILSVLSLSGILYITIYSVFKKRWLILIPVTFFWIYFLVVGGFAVGFMRYMLPLYPLFCLSAGFLLFELYEVIKQYLPKSLFIMLSSLIIALLLVWPLSFLQIYSTDNTRVTATKWINSQIPQTAVIAREHWDDELPTDNFGRYQSLELPMYEPDTPAKWDRVNNILGQADYLIIASNRLYVPLMKLTNCQTLPTSRCYRQSADYYQKLFNQQLDYTKVAEFSSYPKIPFTNLAINDFDADESFTVYDHPKIMIFKNEKLSQ</sequence>
<keyword evidence="5 8" id="KW-0812">Transmembrane</keyword>
<keyword evidence="6 8" id="KW-1133">Transmembrane helix</keyword>
<evidence type="ECO:0000256" key="1">
    <source>
        <dbReference type="ARBA" id="ARBA00004651"/>
    </source>
</evidence>
<keyword evidence="3" id="KW-0328">Glycosyltransferase</keyword>
<dbReference type="PANTHER" id="PTHR33908:SF11">
    <property type="entry name" value="MEMBRANE PROTEIN"/>
    <property type="match status" value="1"/>
</dbReference>
<evidence type="ECO:0000256" key="8">
    <source>
        <dbReference type="SAM" id="Phobius"/>
    </source>
</evidence>
<proteinExistence type="predicted"/>
<feature type="transmembrane region" description="Helical" evidence="8">
    <location>
        <begin position="140"/>
        <end position="159"/>
    </location>
</feature>
<feature type="transmembrane region" description="Helical" evidence="8">
    <location>
        <begin position="58"/>
        <end position="79"/>
    </location>
</feature>
<evidence type="ECO:0000256" key="4">
    <source>
        <dbReference type="ARBA" id="ARBA00022679"/>
    </source>
</evidence>
<evidence type="ECO:0000256" key="6">
    <source>
        <dbReference type="ARBA" id="ARBA00022989"/>
    </source>
</evidence>
<evidence type="ECO:0000256" key="3">
    <source>
        <dbReference type="ARBA" id="ARBA00022676"/>
    </source>
</evidence>
<organism evidence="10 11">
    <name type="scientific">Candidatus Daviesbacteria bacterium RIFCSPLOWO2_01_FULL_40_24</name>
    <dbReference type="NCBI Taxonomy" id="1797787"/>
    <lineage>
        <taxon>Bacteria</taxon>
        <taxon>Candidatus Daviesiibacteriota</taxon>
    </lineage>
</organism>
<feature type="transmembrane region" description="Helical" evidence="8">
    <location>
        <begin position="115"/>
        <end position="133"/>
    </location>
</feature>
<dbReference type="InterPro" id="IPR050297">
    <property type="entry name" value="LipidA_mod_glycosyltrf_83"/>
</dbReference>
<evidence type="ECO:0000256" key="5">
    <source>
        <dbReference type="ARBA" id="ARBA00022692"/>
    </source>
</evidence>
<comment type="caution">
    <text evidence="10">The sequence shown here is derived from an EMBL/GenBank/DDBJ whole genome shotgun (WGS) entry which is preliminary data.</text>
</comment>
<dbReference type="GO" id="GO:0005886">
    <property type="term" value="C:plasma membrane"/>
    <property type="evidence" value="ECO:0007669"/>
    <property type="project" value="UniProtKB-SubCell"/>
</dbReference>
<dbReference type="PANTHER" id="PTHR33908">
    <property type="entry name" value="MANNOSYLTRANSFERASE YKCB-RELATED"/>
    <property type="match status" value="1"/>
</dbReference>
<feature type="transmembrane region" description="Helical" evidence="8">
    <location>
        <begin position="91"/>
        <end position="109"/>
    </location>
</feature>
<name>A0A1F5MIQ6_9BACT</name>
<feature type="transmembrane region" description="Helical" evidence="8">
    <location>
        <begin position="171"/>
        <end position="195"/>
    </location>
</feature>
<evidence type="ECO:0000259" key="9">
    <source>
        <dbReference type="Pfam" id="PF13231"/>
    </source>
</evidence>
<gene>
    <name evidence="10" type="ORF">A3B49_02450</name>
</gene>
<keyword evidence="4" id="KW-0808">Transferase</keyword>